<comment type="caution">
    <text evidence="1">The sequence shown here is derived from an EMBL/GenBank/DDBJ whole genome shotgun (WGS) entry which is preliminary data.</text>
</comment>
<sequence length="143" mass="15714">MADSDVLKEKSTLMCDDFRIEITSKLILVGIYPPTPVVPVIYTPGFPVTIPYLCFFQMFESEQDGVASFTARIQNLESGRMVGQEVAGRLRLQKGQIINLLRFGALPFSQSGSFGLSTVVEGCADPFTANFDVKLFTPPQPSN</sequence>
<name>A0A7C3QTN5_9BACT</name>
<dbReference type="EMBL" id="DTMM01000034">
    <property type="protein sequence ID" value="HFT92672.1"/>
    <property type="molecule type" value="Genomic_DNA"/>
</dbReference>
<dbReference type="AlphaFoldDB" id="A0A7C3QTN5"/>
<accession>A0A7C3QTN5</accession>
<organism evidence="1">
    <name type="scientific">Leptospirillum ferriphilum</name>
    <dbReference type="NCBI Taxonomy" id="178606"/>
    <lineage>
        <taxon>Bacteria</taxon>
        <taxon>Pseudomonadati</taxon>
        <taxon>Nitrospirota</taxon>
        <taxon>Nitrospiria</taxon>
        <taxon>Nitrospirales</taxon>
        <taxon>Nitrospiraceae</taxon>
        <taxon>Leptospirillum</taxon>
    </lineage>
</organism>
<evidence type="ECO:0000313" key="1">
    <source>
        <dbReference type="EMBL" id="HFT92672.1"/>
    </source>
</evidence>
<gene>
    <name evidence="1" type="ORF">ENX03_01785</name>
</gene>
<proteinExistence type="predicted"/>
<protein>
    <submittedName>
        <fullName evidence="1">Uncharacterized protein</fullName>
    </submittedName>
</protein>
<reference evidence="1" key="1">
    <citation type="journal article" date="2020" name="mSystems">
        <title>Genome- and Community-Level Interaction Insights into Carbon Utilization and Element Cycling Functions of Hydrothermarchaeota in Hydrothermal Sediment.</title>
        <authorList>
            <person name="Zhou Z."/>
            <person name="Liu Y."/>
            <person name="Xu W."/>
            <person name="Pan J."/>
            <person name="Luo Z.H."/>
            <person name="Li M."/>
        </authorList>
    </citation>
    <scope>NUCLEOTIDE SEQUENCE [LARGE SCALE GENOMIC DNA]</scope>
    <source>
        <strain evidence="1">SpSt-902</strain>
    </source>
</reference>